<organism evidence="1 2">
    <name type="scientific">Ectopseudomonas mendocina</name>
    <name type="common">Pseudomonas mendocina</name>
    <dbReference type="NCBI Taxonomy" id="300"/>
    <lineage>
        <taxon>Bacteria</taxon>
        <taxon>Pseudomonadati</taxon>
        <taxon>Pseudomonadota</taxon>
        <taxon>Gammaproteobacteria</taxon>
        <taxon>Pseudomonadales</taxon>
        <taxon>Pseudomonadaceae</taxon>
        <taxon>Ectopseudomonas</taxon>
    </lineage>
</organism>
<dbReference type="AlphaFoldDB" id="A0A379PN91"/>
<gene>
    <name evidence="1" type="ORF">NCTC10899_05036</name>
</gene>
<accession>A0A379PN91</accession>
<dbReference type="RefSeq" id="WP_115292653.1">
    <property type="nucleotide sequence ID" value="NZ_UGUU01000002.1"/>
</dbReference>
<evidence type="ECO:0000313" key="2">
    <source>
        <dbReference type="Proteomes" id="UP000254260"/>
    </source>
</evidence>
<dbReference type="InterPro" id="IPR010064">
    <property type="entry name" value="HK97-gp10_tail"/>
</dbReference>
<name>A0A379PN91_ECTME</name>
<evidence type="ECO:0000313" key="1">
    <source>
        <dbReference type="EMBL" id="SUE95795.1"/>
    </source>
</evidence>
<evidence type="ECO:0008006" key="3">
    <source>
        <dbReference type="Google" id="ProtNLM"/>
    </source>
</evidence>
<protein>
    <recommendedName>
        <fullName evidence="3">HK97 gp10 family phage protein</fullName>
    </recommendedName>
</protein>
<sequence>MGFKVRGLAPIKANMDRVGDRVEKRSIEWLRQAAGIVANEAKMRAPVDEGDLESAIKAKDDPEIRGMNRRKTVSVYVDLDALDLEGSHAGFDYATWAHEAVYNLGPLSQQKDAMTPVGVGPKYLERALDDNVPRLMRIIEEMTRKAIRQ</sequence>
<reference evidence="1 2" key="1">
    <citation type="submission" date="2018-06" db="EMBL/GenBank/DDBJ databases">
        <authorList>
            <consortium name="Pathogen Informatics"/>
            <person name="Doyle S."/>
        </authorList>
    </citation>
    <scope>NUCLEOTIDE SEQUENCE [LARGE SCALE GENOMIC DNA]</scope>
    <source>
        <strain evidence="1 2">NCTC10899</strain>
    </source>
</reference>
<dbReference type="Pfam" id="PF04883">
    <property type="entry name" value="HK97-gp10_like"/>
    <property type="match status" value="1"/>
</dbReference>
<dbReference type="EMBL" id="UGUU01000002">
    <property type="protein sequence ID" value="SUE95795.1"/>
    <property type="molecule type" value="Genomic_DNA"/>
</dbReference>
<dbReference type="OrthoDB" id="2893000at2"/>
<dbReference type="Proteomes" id="UP000254260">
    <property type="component" value="Unassembled WGS sequence"/>
</dbReference>
<proteinExistence type="predicted"/>